<sequence>MTPLLINTRPSHRSAAIDQITVVPVVNLPLLEIVSLSLSISEQAMMTKWLTGDYHALVITSVEAAKRALAYLGQLGVDLTTVATTMTAPIIAVGEATAKVLSARGFSVILPAVASNEGMLALPEIATLQAGERVLIWCGVGGRRLLKDTLLAKGVQVDDVYWYQRRVPDNLELRFNHLQPLLDKHNTCVLISSQMAYQAWRTLQHTCRYYLTLGERLSQLVRSQEPAAQVAKIDTLHPDEICLAIDGLMQHTA</sequence>
<dbReference type="RefSeq" id="WP_126329829.1">
    <property type="nucleotide sequence ID" value="NZ_LR134343.1"/>
</dbReference>
<gene>
    <name evidence="2" type="ORF">NCTC10297_00486</name>
</gene>
<dbReference type="KEGG" id="mcun:NCTC10297_00486"/>
<accession>A0A3S5EFU4</accession>
<reference evidence="2 3" key="1">
    <citation type="submission" date="2018-12" db="EMBL/GenBank/DDBJ databases">
        <authorList>
            <consortium name="Pathogen Informatics"/>
        </authorList>
    </citation>
    <scope>NUCLEOTIDE SEQUENCE [LARGE SCALE GENOMIC DNA]</scope>
    <source>
        <strain evidence="2 3">NCTC10297</strain>
    </source>
</reference>
<dbReference type="Proteomes" id="UP000274100">
    <property type="component" value="Chromosome"/>
</dbReference>
<dbReference type="EMBL" id="LR134343">
    <property type="protein sequence ID" value="VEG12559.1"/>
    <property type="molecule type" value="Genomic_DNA"/>
</dbReference>
<dbReference type="GO" id="GO:0004852">
    <property type="term" value="F:uroporphyrinogen-III synthase activity"/>
    <property type="evidence" value="ECO:0007669"/>
    <property type="project" value="InterPro"/>
</dbReference>
<proteinExistence type="predicted"/>
<evidence type="ECO:0000259" key="1">
    <source>
        <dbReference type="Pfam" id="PF02602"/>
    </source>
</evidence>
<organism evidence="2 3">
    <name type="scientific">Moraxella cuniculi</name>
    <dbReference type="NCBI Taxonomy" id="34061"/>
    <lineage>
        <taxon>Bacteria</taxon>
        <taxon>Pseudomonadati</taxon>
        <taxon>Pseudomonadota</taxon>
        <taxon>Gammaproteobacteria</taxon>
        <taxon>Moraxellales</taxon>
        <taxon>Moraxellaceae</taxon>
        <taxon>Moraxella</taxon>
    </lineage>
</organism>
<dbReference type="OrthoDB" id="9787650at2"/>
<dbReference type="InterPro" id="IPR003754">
    <property type="entry name" value="4pyrrol_synth_uPrphyn_synth"/>
</dbReference>
<name>A0A3S5EFU4_9GAMM</name>
<dbReference type="CDD" id="cd06578">
    <property type="entry name" value="HemD"/>
    <property type="match status" value="1"/>
</dbReference>
<dbReference type="Pfam" id="PF02602">
    <property type="entry name" value="HEM4"/>
    <property type="match status" value="1"/>
</dbReference>
<dbReference type="Gene3D" id="3.40.50.10090">
    <property type="match status" value="2"/>
</dbReference>
<feature type="domain" description="Tetrapyrrole biosynthesis uroporphyrinogen III synthase" evidence="1">
    <location>
        <begin position="25"/>
        <end position="196"/>
    </location>
</feature>
<dbReference type="GO" id="GO:0033014">
    <property type="term" value="P:tetrapyrrole biosynthetic process"/>
    <property type="evidence" value="ECO:0007669"/>
    <property type="project" value="InterPro"/>
</dbReference>
<evidence type="ECO:0000313" key="2">
    <source>
        <dbReference type="EMBL" id="VEG12559.1"/>
    </source>
</evidence>
<dbReference type="AlphaFoldDB" id="A0A3S5EFU4"/>
<protein>
    <submittedName>
        <fullName evidence="2">Uroporphyrinogen-III synthase</fullName>
    </submittedName>
</protein>
<evidence type="ECO:0000313" key="3">
    <source>
        <dbReference type="Proteomes" id="UP000274100"/>
    </source>
</evidence>
<dbReference type="SUPFAM" id="SSF69618">
    <property type="entry name" value="HemD-like"/>
    <property type="match status" value="1"/>
</dbReference>
<dbReference type="InterPro" id="IPR036108">
    <property type="entry name" value="4pyrrol_syn_uPrphyn_synt_sf"/>
</dbReference>